<evidence type="ECO:0000259" key="2">
    <source>
        <dbReference type="Pfam" id="PF26147"/>
    </source>
</evidence>
<feature type="compositionally biased region" description="Basic and acidic residues" evidence="1">
    <location>
        <begin position="308"/>
        <end position="327"/>
    </location>
</feature>
<dbReference type="OMA" id="NSQRFEA"/>
<proteinExistence type="predicted"/>
<dbReference type="GeneID" id="27322376"/>
<protein>
    <recommendedName>
        <fullName evidence="2">YMC020W-like alpha/beta hydrolase domain-containing protein</fullName>
    </recommendedName>
</protein>
<dbReference type="VEuPathDB" id="FungiDB:PV10_04531"/>
<dbReference type="Pfam" id="PF26147">
    <property type="entry name" value="AB_HYDROLASE_YMC0-YMC35"/>
    <property type="match status" value="1"/>
</dbReference>
<evidence type="ECO:0000313" key="4">
    <source>
        <dbReference type="Proteomes" id="UP000054302"/>
    </source>
</evidence>
<dbReference type="RefSeq" id="XP_016224881.1">
    <property type="nucleotide sequence ID" value="XM_016369093.1"/>
</dbReference>
<feature type="compositionally biased region" description="Polar residues" evidence="1">
    <location>
        <begin position="259"/>
        <end position="271"/>
    </location>
</feature>
<gene>
    <name evidence="3" type="ORF">PV10_04531</name>
</gene>
<dbReference type="AlphaFoldDB" id="A0A0D1ZEX8"/>
<feature type="compositionally biased region" description="Basic and acidic residues" evidence="1">
    <location>
        <begin position="369"/>
        <end position="382"/>
    </location>
</feature>
<organism evidence="3 4">
    <name type="scientific">Exophiala mesophila</name>
    <name type="common">Black yeast-like fungus</name>
    <dbReference type="NCBI Taxonomy" id="212818"/>
    <lineage>
        <taxon>Eukaryota</taxon>
        <taxon>Fungi</taxon>
        <taxon>Dikarya</taxon>
        <taxon>Ascomycota</taxon>
        <taxon>Pezizomycotina</taxon>
        <taxon>Eurotiomycetes</taxon>
        <taxon>Chaetothyriomycetidae</taxon>
        <taxon>Chaetothyriales</taxon>
        <taxon>Herpotrichiellaceae</taxon>
        <taxon>Exophiala</taxon>
    </lineage>
</organism>
<dbReference type="OrthoDB" id="5598028at2759"/>
<dbReference type="PANTHER" id="PTHR47349">
    <property type="entry name" value="CHROMOSOME 8, WHOLE GENOME SHOTGUN SEQUENCE"/>
    <property type="match status" value="1"/>
</dbReference>
<feature type="compositionally biased region" description="Pro residues" evidence="1">
    <location>
        <begin position="30"/>
        <end position="47"/>
    </location>
</feature>
<dbReference type="EMBL" id="KN847522">
    <property type="protein sequence ID" value="KIV93307.1"/>
    <property type="molecule type" value="Genomic_DNA"/>
</dbReference>
<feature type="domain" description="YMC020W-like alpha/beta hydrolase" evidence="2">
    <location>
        <begin position="506"/>
        <end position="856"/>
    </location>
</feature>
<dbReference type="HOGENOM" id="CLU_010834_0_1_1"/>
<feature type="compositionally biased region" description="Low complexity" evidence="1">
    <location>
        <begin position="453"/>
        <end position="463"/>
    </location>
</feature>
<reference evidence="3 4" key="1">
    <citation type="submission" date="2015-01" db="EMBL/GenBank/DDBJ databases">
        <title>The Genome Sequence of Exophiala mesophila CBS40295.</title>
        <authorList>
            <consortium name="The Broad Institute Genomics Platform"/>
            <person name="Cuomo C."/>
            <person name="de Hoog S."/>
            <person name="Gorbushina A."/>
            <person name="Stielow B."/>
            <person name="Teixiera M."/>
            <person name="Abouelleil A."/>
            <person name="Chapman S.B."/>
            <person name="Priest M."/>
            <person name="Young S.K."/>
            <person name="Wortman J."/>
            <person name="Nusbaum C."/>
            <person name="Birren B."/>
        </authorList>
    </citation>
    <scope>NUCLEOTIDE SEQUENCE [LARGE SCALE GENOMIC DNA]</scope>
    <source>
        <strain evidence="3 4">CBS 40295</strain>
    </source>
</reference>
<accession>A0A0D1ZEX8</accession>
<evidence type="ECO:0000256" key="1">
    <source>
        <dbReference type="SAM" id="MobiDB-lite"/>
    </source>
</evidence>
<dbReference type="PANTHER" id="PTHR47349:SF1">
    <property type="entry name" value="AER328WP"/>
    <property type="match status" value="1"/>
</dbReference>
<feature type="region of interest" description="Disordered" evidence="1">
    <location>
        <begin position="1"/>
        <end position="502"/>
    </location>
</feature>
<feature type="compositionally biased region" description="Polar residues" evidence="1">
    <location>
        <begin position="126"/>
        <end position="143"/>
    </location>
</feature>
<dbReference type="Proteomes" id="UP000054302">
    <property type="component" value="Unassembled WGS sequence"/>
</dbReference>
<feature type="compositionally biased region" description="Low complexity" evidence="1">
    <location>
        <begin position="337"/>
        <end position="346"/>
    </location>
</feature>
<name>A0A0D1ZEX8_EXOME</name>
<feature type="compositionally biased region" description="Polar residues" evidence="1">
    <location>
        <begin position="464"/>
        <end position="477"/>
    </location>
</feature>
<feature type="compositionally biased region" description="Basic and acidic residues" evidence="1">
    <location>
        <begin position="166"/>
        <end position="180"/>
    </location>
</feature>
<dbReference type="InterPro" id="IPR058934">
    <property type="entry name" value="YMC020W-like"/>
</dbReference>
<feature type="compositionally biased region" description="Basic and acidic residues" evidence="1">
    <location>
        <begin position="237"/>
        <end position="254"/>
    </location>
</feature>
<keyword evidence="4" id="KW-1185">Reference proteome</keyword>
<feature type="compositionally biased region" description="Polar residues" evidence="1">
    <location>
        <begin position="60"/>
        <end position="74"/>
    </location>
</feature>
<feature type="compositionally biased region" description="Basic and acidic residues" evidence="1">
    <location>
        <begin position="418"/>
        <end position="437"/>
    </location>
</feature>
<evidence type="ECO:0000313" key="3">
    <source>
        <dbReference type="EMBL" id="KIV93307.1"/>
    </source>
</evidence>
<feature type="compositionally biased region" description="Polar residues" evidence="1">
    <location>
        <begin position="203"/>
        <end position="218"/>
    </location>
</feature>
<dbReference type="InterPro" id="IPR058933">
    <property type="entry name" value="YMC020W-like_ab_hydrolase"/>
</dbReference>
<sequence length="897" mass="97554">MAPGRPLKRQKTNPTQQPQNAPRPQSSQSPLPPNPPSGPSQPVPPPTPKEESRSVGDSRFVSTNNSPSTQSFFSRTWPRKAPPLTEIARESVSSATNVAQEAAIVVKDRVKTKRSPSLAMTLGKSPPNSSNRSLPADTATTIVNAVPESPRHEEQAKLQAGNSVSSKEEPSNDMKIDNIDNHQGPGNPPPTGSPETHGPSDQALLQGTRQAQDGQTGWLTWLSRRDAQNPESPQTKPAKEIPPDSKTPADDTKEPPIITEQSPTQNEGTKSSPEDSKPQPTPSKRNWYQMWGGETPAEPVPTPSQTITKEDPPKDSNKPPEAADKRTQSLKIPEPPASKAASQASSLETSPPPPLPGDASKSSGWVFWSRDRNQHGHSKSESTPHLGELAISDTPSQAKPKRASISLPEGQKPVLKPSQEESTKKEKPPKTAEDKGQSVKGSGDNPQTKDVKSVPVVKPKNVKQTGATAKAESSNATAKAREPVQVETPRTGSPAPSKKETPNLLLPAFRDTLSPQESPTILQQLARLLYYTRETGFKHLHLVKDPPRISNALAIGVHGYFPAPLIRSVLGQPTGTSIKFADMAASAIKRWTRSRGYECEVKSAALEGEGRISERVELLWKLLLNWIDEIRKADFVMIACHSQGVPVAIMLVAKLIAFGCITGARVGICAMAGVNMGPFPEYKSRWISGSAGELFEFSDSNSKVSLDYQAAIEEVLTHGVRLTFVGSIDDQLVSMESSIFAPITHPHIYRAVFVDGRIHAPNFLSHLVGFAMKLRNVGVPDHGLIRELSPPLAGSLYSGEGHSRIYEDDSVYDLAIQFALETTTMKEIPVTRRPTTSSAGNPYILPFAMRGILEEDYVKTELQNEAQELLAQFDDWKPTTKALKDVKFRLEGIRSKL</sequence>
<feature type="compositionally biased region" description="Basic residues" evidence="1">
    <location>
        <begin position="1"/>
        <end position="11"/>
    </location>
</feature>